<keyword evidence="8" id="KW-1185">Reference proteome</keyword>
<organism evidence="7 8">
    <name type="scientific">Seminavis robusta</name>
    <dbReference type="NCBI Taxonomy" id="568900"/>
    <lineage>
        <taxon>Eukaryota</taxon>
        <taxon>Sar</taxon>
        <taxon>Stramenopiles</taxon>
        <taxon>Ochrophyta</taxon>
        <taxon>Bacillariophyta</taxon>
        <taxon>Bacillariophyceae</taxon>
        <taxon>Bacillariophycidae</taxon>
        <taxon>Naviculales</taxon>
        <taxon>Naviculaceae</taxon>
        <taxon>Seminavis</taxon>
    </lineage>
</organism>
<keyword evidence="3" id="KW-1133">Transmembrane helix</keyword>
<evidence type="ECO:0000313" key="8">
    <source>
        <dbReference type="Proteomes" id="UP001153069"/>
    </source>
</evidence>
<evidence type="ECO:0000256" key="1">
    <source>
        <dbReference type="ARBA" id="ARBA00004127"/>
    </source>
</evidence>
<evidence type="ECO:0000256" key="5">
    <source>
        <dbReference type="SAM" id="MobiDB-lite"/>
    </source>
</evidence>
<dbReference type="InterPro" id="IPR011020">
    <property type="entry name" value="HTTM-like"/>
</dbReference>
<feature type="compositionally biased region" description="Basic and acidic residues" evidence="5">
    <location>
        <begin position="61"/>
        <end position="80"/>
    </location>
</feature>
<reference evidence="7" key="1">
    <citation type="submission" date="2020-06" db="EMBL/GenBank/DDBJ databases">
        <authorList>
            <consortium name="Plant Systems Biology data submission"/>
        </authorList>
    </citation>
    <scope>NUCLEOTIDE SEQUENCE</scope>
    <source>
        <strain evidence="7">D6</strain>
    </source>
</reference>
<protein>
    <submittedName>
        <fullName evidence="7">Vitamin K-dependent gamma-carboxylase</fullName>
    </submittedName>
</protein>
<name>A0A9N8HSL2_9STRA</name>
<keyword evidence="2" id="KW-0812">Transmembrane</keyword>
<accession>A0A9N8HSL2</accession>
<proteinExistence type="predicted"/>
<gene>
    <name evidence="7" type="ORF">SEMRO_1179_G249640.1</name>
</gene>
<dbReference type="InterPro" id="IPR052964">
    <property type="entry name" value="Sporulation_signal_mat"/>
</dbReference>
<comment type="subcellular location">
    <subcellularLocation>
        <location evidence="1">Endomembrane system</location>
        <topology evidence="1">Multi-pass membrane protein</topology>
    </subcellularLocation>
</comment>
<evidence type="ECO:0000256" key="2">
    <source>
        <dbReference type="ARBA" id="ARBA00022692"/>
    </source>
</evidence>
<sequence length="458" mass="52281">MDAAASSQTKNYLLKMTSRQPHKIYVGRYDGSSPSQVYLCPRRSESARERSILSPHQLQYHHQDEKKDEETVHCPEDDTTRASSHPRNKVMEDIASNPSTALYISAVAADVCDVTHKIDLQQSQLEALQQQLQAQADVVSSPWALMLYWWNMFFHARVGESSILLASCMRIAYALLVLFDKALLTLDLQEFLSPSEGYLPLEAERSMLDSRGLYTPLQLFPQTDTFLWTLHWIGVIQAVLLLLGVAPKFNAAGVLLSHVTLQHQTTIFFDGQDVMFRVWCFHLISMPIHRLTIMGWMRQQKQQSPNEQGEETYPIWPFRLFQIQICLVYLGAAGVKWLSEYWTAGTSLFFMVHNDDFYGKFFNPDILFNYMGPLKCMTWAALLIETLAPILVWPATTRKWALGSIILLHFGMEISLNMHCFEWLTILAWCSFLAEPISTKKKKHGGCTASSTSKVKQA</sequence>
<evidence type="ECO:0000256" key="4">
    <source>
        <dbReference type="ARBA" id="ARBA00023136"/>
    </source>
</evidence>
<evidence type="ECO:0000256" key="3">
    <source>
        <dbReference type="ARBA" id="ARBA00022989"/>
    </source>
</evidence>
<dbReference type="AlphaFoldDB" id="A0A9N8HSL2"/>
<feature type="region of interest" description="Disordered" evidence="5">
    <location>
        <begin position="49"/>
        <end position="85"/>
    </location>
</feature>
<dbReference type="GO" id="GO:0012505">
    <property type="term" value="C:endomembrane system"/>
    <property type="evidence" value="ECO:0007669"/>
    <property type="project" value="UniProtKB-SubCell"/>
</dbReference>
<dbReference type="PANTHER" id="PTHR39535:SF2">
    <property type="entry name" value="HTTM DOMAIN-CONTAINING PROTEIN"/>
    <property type="match status" value="1"/>
</dbReference>
<evidence type="ECO:0000313" key="7">
    <source>
        <dbReference type="EMBL" id="CAB9521263.1"/>
    </source>
</evidence>
<keyword evidence="4" id="KW-0472">Membrane</keyword>
<dbReference type="Proteomes" id="UP001153069">
    <property type="component" value="Unassembled WGS sequence"/>
</dbReference>
<dbReference type="PANTHER" id="PTHR39535">
    <property type="entry name" value="SPORULATION-DELAYING PROTEIN SDPB"/>
    <property type="match status" value="1"/>
</dbReference>
<feature type="domain" description="HTTM-like" evidence="6">
    <location>
        <begin position="160"/>
        <end position="437"/>
    </location>
</feature>
<dbReference type="SMART" id="SM00752">
    <property type="entry name" value="HTTM"/>
    <property type="match status" value="1"/>
</dbReference>
<dbReference type="OrthoDB" id="53862at2759"/>
<comment type="caution">
    <text evidence="7">The sequence shown here is derived from an EMBL/GenBank/DDBJ whole genome shotgun (WGS) entry which is preliminary data.</text>
</comment>
<dbReference type="Pfam" id="PF05090">
    <property type="entry name" value="HTTM"/>
    <property type="match status" value="1"/>
</dbReference>
<evidence type="ECO:0000259" key="6">
    <source>
        <dbReference type="SMART" id="SM00752"/>
    </source>
</evidence>
<dbReference type="EMBL" id="CAICTM010001177">
    <property type="protein sequence ID" value="CAB9521263.1"/>
    <property type="molecule type" value="Genomic_DNA"/>
</dbReference>
<dbReference type="InterPro" id="IPR053934">
    <property type="entry name" value="HTTM_dom"/>
</dbReference>